<dbReference type="STRING" id="1121416.SAMN02745220_03593"/>
<proteinExistence type="predicted"/>
<protein>
    <submittedName>
        <fullName evidence="5">Endonuclease YncB, thermonuclease family</fullName>
    </submittedName>
</protein>
<dbReference type="RefSeq" id="WP_073615049.1">
    <property type="nucleotide sequence ID" value="NZ_FRFE01000020.1"/>
</dbReference>
<evidence type="ECO:0000256" key="3">
    <source>
        <dbReference type="ARBA" id="ARBA00022801"/>
    </source>
</evidence>
<evidence type="ECO:0000256" key="2">
    <source>
        <dbReference type="ARBA" id="ARBA00022759"/>
    </source>
</evidence>
<accession>A0A1M7YDH6</accession>
<dbReference type="SMART" id="SM00318">
    <property type="entry name" value="SNc"/>
    <property type="match status" value="1"/>
</dbReference>
<evidence type="ECO:0000256" key="1">
    <source>
        <dbReference type="ARBA" id="ARBA00022722"/>
    </source>
</evidence>
<keyword evidence="3" id="KW-0378">Hydrolase</keyword>
<dbReference type="InterPro" id="IPR016071">
    <property type="entry name" value="Staphylococal_nuclease_OB-fold"/>
</dbReference>
<evidence type="ECO:0000313" key="5">
    <source>
        <dbReference type="EMBL" id="SHO50692.1"/>
    </source>
</evidence>
<keyword evidence="6" id="KW-1185">Reference proteome</keyword>
<dbReference type="AlphaFoldDB" id="A0A1M7YDH6"/>
<dbReference type="GO" id="GO:0004519">
    <property type="term" value="F:endonuclease activity"/>
    <property type="evidence" value="ECO:0007669"/>
    <property type="project" value="UniProtKB-KW"/>
</dbReference>
<dbReference type="Proteomes" id="UP000184603">
    <property type="component" value="Unassembled WGS sequence"/>
</dbReference>
<feature type="domain" description="TNase-like" evidence="4">
    <location>
        <begin position="23"/>
        <end position="146"/>
    </location>
</feature>
<organism evidence="5 6">
    <name type="scientific">Desulfopila aestuarii DSM 18488</name>
    <dbReference type="NCBI Taxonomy" id="1121416"/>
    <lineage>
        <taxon>Bacteria</taxon>
        <taxon>Pseudomonadati</taxon>
        <taxon>Thermodesulfobacteriota</taxon>
        <taxon>Desulfobulbia</taxon>
        <taxon>Desulfobulbales</taxon>
        <taxon>Desulfocapsaceae</taxon>
        <taxon>Desulfopila</taxon>
    </lineage>
</organism>
<dbReference type="GO" id="GO:0016787">
    <property type="term" value="F:hydrolase activity"/>
    <property type="evidence" value="ECO:0007669"/>
    <property type="project" value="UniProtKB-KW"/>
</dbReference>
<dbReference type="SUPFAM" id="SSF50199">
    <property type="entry name" value="Staphylococcal nuclease"/>
    <property type="match status" value="1"/>
</dbReference>
<evidence type="ECO:0000313" key="6">
    <source>
        <dbReference type="Proteomes" id="UP000184603"/>
    </source>
</evidence>
<dbReference type="GO" id="GO:0005737">
    <property type="term" value="C:cytoplasm"/>
    <property type="evidence" value="ECO:0007669"/>
    <property type="project" value="TreeGrafter"/>
</dbReference>
<dbReference type="OrthoDB" id="9805504at2"/>
<keyword evidence="1" id="KW-0540">Nuclease</keyword>
<evidence type="ECO:0000259" key="4">
    <source>
        <dbReference type="PROSITE" id="PS50830"/>
    </source>
</evidence>
<dbReference type="PANTHER" id="PTHR12302">
    <property type="entry name" value="EBNA2 BINDING PROTEIN P100"/>
    <property type="match status" value="1"/>
</dbReference>
<dbReference type="EMBL" id="FRFE01000020">
    <property type="protein sequence ID" value="SHO50692.1"/>
    <property type="molecule type" value="Genomic_DNA"/>
</dbReference>
<reference evidence="5 6" key="1">
    <citation type="submission" date="2016-12" db="EMBL/GenBank/DDBJ databases">
        <authorList>
            <person name="Song W.-J."/>
            <person name="Kurnit D.M."/>
        </authorList>
    </citation>
    <scope>NUCLEOTIDE SEQUENCE [LARGE SCALE GENOMIC DNA]</scope>
    <source>
        <strain evidence="5 6">DSM 18488</strain>
    </source>
</reference>
<gene>
    <name evidence="5" type="ORF">SAMN02745220_03593</name>
</gene>
<dbReference type="PROSITE" id="PS50830">
    <property type="entry name" value="TNASE_3"/>
    <property type="match status" value="1"/>
</dbReference>
<name>A0A1M7YDH6_9BACT</name>
<dbReference type="PANTHER" id="PTHR12302:SF3">
    <property type="entry name" value="SERINE_THREONINE-PROTEIN KINASE 31"/>
    <property type="match status" value="1"/>
</dbReference>
<sequence length="160" mass="18696">MLIIQTFILFILTVTSFGMDAGRILRGRVEKVIDGDSLIVREGKRKYEVRLWGIDCPEYGQPYGANAQKLSKALLLNKNAQVVVRTRDSYGRYVGVVYQGNLNVNEELVRRGAAWVYKHYCRESICDEWKSLESKARFEQRGLWKVKKQVAPWQWRRDTH</sequence>
<dbReference type="InterPro" id="IPR035437">
    <property type="entry name" value="SNase_OB-fold_sf"/>
</dbReference>
<keyword evidence="2 5" id="KW-0255">Endonuclease</keyword>
<dbReference type="Gene3D" id="2.40.50.90">
    <property type="match status" value="1"/>
</dbReference>
<dbReference type="Pfam" id="PF00565">
    <property type="entry name" value="SNase"/>
    <property type="match status" value="1"/>
</dbReference>